<keyword evidence="3" id="KW-1185">Reference proteome</keyword>
<dbReference type="AlphaFoldDB" id="A0A101J8Y6"/>
<evidence type="ECO:0000313" key="2">
    <source>
        <dbReference type="EMBL" id="KUL22382.1"/>
    </source>
</evidence>
<dbReference type="EMBL" id="LLZH01000342">
    <property type="protein sequence ID" value="KUL22382.1"/>
    <property type="molecule type" value="Genomic_DNA"/>
</dbReference>
<dbReference type="PANTHER" id="PTHR36302">
    <property type="entry name" value="BLR7088 PROTEIN"/>
    <property type="match status" value="1"/>
</dbReference>
<proteinExistence type="predicted"/>
<dbReference type="InterPro" id="IPR007410">
    <property type="entry name" value="LpqE-like"/>
</dbReference>
<dbReference type="PANTHER" id="PTHR36302:SF1">
    <property type="entry name" value="COPPER CHAPERONE PCU(A)C"/>
    <property type="match status" value="1"/>
</dbReference>
<evidence type="ECO:0008006" key="4">
    <source>
        <dbReference type="Google" id="ProtNLM"/>
    </source>
</evidence>
<dbReference type="Pfam" id="PF04314">
    <property type="entry name" value="PCuAC"/>
    <property type="match status" value="1"/>
</dbReference>
<dbReference type="InterPro" id="IPR036182">
    <property type="entry name" value="PCuAC_sf"/>
</dbReference>
<accession>A0A101J8Y6</accession>
<sequence length="184" mass="18529">MRKSRQFLTAAVLTAALSTLALAACGSDDSASSTGTPTPAPSVTAVAATLTIKDPWVKAAGAGAMTAAFGVLVNDTDADITVAAAESPASPMELHEMTMKDGKMVMQPKEGGFVIKAKGTHELSPGGDHLMLMKPAKAIEAGDEVSFTLKLGDGSTVPFTAIAKPFAGAGESYDPGMTMGSAAP</sequence>
<feature type="signal peptide" evidence="1">
    <location>
        <begin position="1"/>
        <end position="23"/>
    </location>
</feature>
<keyword evidence="1" id="KW-0732">Signal</keyword>
<protein>
    <recommendedName>
        <fullName evidence="4">Copper resistance protein CopZ</fullName>
    </recommendedName>
</protein>
<name>A0A101J8Y6_9ACTN</name>
<evidence type="ECO:0000256" key="1">
    <source>
        <dbReference type="SAM" id="SignalP"/>
    </source>
</evidence>
<dbReference type="OrthoDB" id="9796962at2"/>
<feature type="chain" id="PRO_5007097508" description="Copper resistance protein CopZ" evidence="1">
    <location>
        <begin position="24"/>
        <end position="184"/>
    </location>
</feature>
<dbReference type="SUPFAM" id="SSF110087">
    <property type="entry name" value="DR1885-like metal-binding protein"/>
    <property type="match status" value="1"/>
</dbReference>
<comment type="caution">
    <text evidence="2">The sequence shown here is derived from an EMBL/GenBank/DDBJ whole genome shotgun (WGS) entry which is preliminary data.</text>
</comment>
<dbReference type="Gene3D" id="2.60.40.1890">
    <property type="entry name" value="PCu(A)C copper chaperone"/>
    <property type="match status" value="1"/>
</dbReference>
<reference evidence="2 3" key="1">
    <citation type="submission" date="2015-10" db="EMBL/GenBank/DDBJ databases">
        <authorList>
            <person name="Gilbert D.G."/>
        </authorList>
    </citation>
    <scope>NUCLEOTIDE SEQUENCE [LARGE SCALE GENOMIC DNA]</scope>
    <source>
        <strain evidence="2 3">NRRL B-16712</strain>
    </source>
</reference>
<dbReference type="PROSITE" id="PS51257">
    <property type="entry name" value="PROKAR_LIPOPROTEIN"/>
    <property type="match status" value="1"/>
</dbReference>
<evidence type="ECO:0000313" key="3">
    <source>
        <dbReference type="Proteomes" id="UP000053244"/>
    </source>
</evidence>
<gene>
    <name evidence="2" type="ORF">ADL15_48490</name>
</gene>
<organism evidence="2 3">
    <name type="scientific">Actinoplanes awajinensis subsp. mycoplanecinus</name>
    <dbReference type="NCBI Taxonomy" id="135947"/>
    <lineage>
        <taxon>Bacteria</taxon>
        <taxon>Bacillati</taxon>
        <taxon>Actinomycetota</taxon>
        <taxon>Actinomycetes</taxon>
        <taxon>Micromonosporales</taxon>
        <taxon>Micromonosporaceae</taxon>
        <taxon>Actinoplanes</taxon>
    </lineage>
</organism>
<dbReference type="Proteomes" id="UP000053244">
    <property type="component" value="Unassembled WGS sequence"/>
</dbReference>
<dbReference type="RefSeq" id="WP_067707488.1">
    <property type="nucleotide sequence ID" value="NZ_LLZH01000342.1"/>
</dbReference>
<dbReference type="InterPro" id="IPR058248">
    <property type="entry name" value="Lxx211020-like"/>
</dbReference>